<dbReference type="InterPro" id="IPR036527">
    <property type="entry name" value="SCP2_sterol-bd_dom_sf"/>
</dbReference>
<dbReference type="Pfam" id="PF02036">
    <property type="entry name" value="SCP2"/>
    <property type="match status" value="1"/>
</dbReference>
<dbReference type="EMBL" id="PDOC01000011">
    <property type="protein sequence ID" value="PIL43749.1"/>
    <property type="molecule type" value="Genomic_DNA"/>
</dbReference>
<comment type="pathway">
    <text evidence="1">Cofactor biosynthesis; ubiquinone biosynthesis.</text>
</comment>
<evidence type="ECO:0000256" key="1">
    <source>
        <dbReference type="HAMAP-Rule" id="MF_02231"/>
    </source>
</evidence>
<sequence>MNWRQRRPLAPPIGSVLARLPVYPGSWLFARLLNATLAPQLAPDTRAGLEGKLLQLRVSDMGVAFNVSWRGSGFAPYAAVAAPDLAVAASLHDLWLLARREEDPDSLFFRRRLTLEGDTELGLLFKNAIDAFDLGAFDLFLQRLTPFQRPAGPGRDG</sequence>
<dbReference type="GO" id="GO:0006744">
    <property type="term" value="P:ubiquinone biosynthetic process"/>
    <property type="evidence" value="ECO:0007669"/>
    <property type="project" value="UniProtKB-UniRule"/>
</dbReference>
<evidence type="ECO:0000313" key="3">
    <source>
        <dbReference type="EMBL" id="PIL43749.1"/>
    </source>
</evidence>
<comment type="caution">
    <text evidence="3">The sequence shown here is derived from an EMBL/GenBank/DDBJ whole genome shotgun (WGS) entry which is preliminary data.</text>
</comment>
<reference evidence="3 4" key="1">
    <citation type="submission" date="2017-10" db="EMBL/GenBank/DDBJ databases">
        <title>Massilia psychrophilum sp. nov., a novel purple-pigmented bacterium isolated from Tianshan glacier, Xinjiang Municipality, China.</title>
        <authorList>
            <person name="Wang H."/>
        </authorList>
    </citation>
    <scope>NUCLEOTIDE SEQUENCE [LARGE SCALE GENOMIC DNA]</scope>
    <source>
        <strain evidence="3 4">JCM 30074</strain>
    </source>
</reference>
<dbReference type="InterPro" id="IPR016830">
    <property type="entry name" value="UbiT"/>
</dbReference>
<evidence type="ECO:0000313" key="4">
    <source>
        <dbReference type="Proteomes" id="UP000230390"/>
    </source>
</evidence>
<dbReference type="UniPathway" id="UPA00232"/>
<dbReference type="AlphaFoldDB" id="A0A2G8TCQ8"/>
<proteinExistence type="inferred from homology"/>
<name>A0A2G8TCQ8_9BURK</name>
<dbReference type="OrthoDB" id="5292463at2"/>
<comment type="function">
    <text evidence="1">Required for O(2)-independent ubiquinone (coenzyme Q) biosynthesis. Likely functions as an accessory factor.</text>
</comment>
<dbReference type="SUPFAM" id="SSF55718">
    <property type="entry name" value="SCP-like"/>
    <property type="match status" value="1"/>
</dbReference>
<protein>
    <recommendedName>
        <fullName evidence="1">Ubiquinone biosynthesis accessory factor UbiT</fullName>
    </recommendedName>
</protein>
<evidence type="ECO:0000259" key="2">
    <source>
        <dbReference type="Pfam" id="PF02036"/>
    </source>
</evidence>
<feature type="domain" description="SCP2" evidence="2">
    <location>
        <begin position="40"/>
        <end position="129"/>
    </location>
</feature>
<dbReference type="InterPro" id="IPR003033">
    <property type="entry name" value="SCP2_sterol-bd_dom"/>
</dbReference>
<organism evidence="3 4">
    <name type="scientific">Massilia eurypsychrophila</name>
    <dbReference type="NCBI Taxonomy" id="1485217"/>
    <lineage>
        <taxon>Bacteria</taxon>
        <taxon>Pseudomonadati</taxon>
        <taxon>Pseudomonadota</taxon>
        <taxon>Betaproteobacteria</taxon>
        <taxon>Burkholderiales</taxon>
        <taxon>Oxalobacteraceae</taxon>
        <taxon>Telluria group</taxon>
        <taxon>Massilia</taxon>
    </lineage>
</organism>
<dbReference type="Proteomes" id="UP000230390">
    <property type="component" value="Unassembled WGS sequence"/>
</dbReference>
<accession>A0A2G8TCQ8</accession>
<gene>
    <name evidence="1" type="primary">ubiT</name>
    <name evidence="3" type="ORF">CR105_17095</name>
</gene>
<dbReference type="RefSeq" id="WP_099790347.1">
    <property type="nucleotide sequence ID" value="NZ_JBHLYV010000019.1"/>
</dbReference>
<keyword evidence="4" id="KW-1185">Reference proteome</keyword>
<keyword evidence="1" id="KW-0831">Ubiquinone biosynthesis</keyword>
<comment type="similarity">
    <text evidence="1">Belongs to the UbiT family.</text>
</comment>
<dbReference type="HAMAP" id="MF_02231">
    <property type="entry name" value="UbiT"/>
    <property type="match status" value="1"/>
</dbReference>